<dbReference type="Proteomes" id="UP000242146">
    <property type="component" value="Unassembled WGS sequence"/>
</dbReference>
<feature type="compositionally biased region" description="Polar residues" evidence="4">
    <location>
        <begin position="52"/>
        <end position="64"/>
    </location>
</feature>
<evidence type="ECO:0000256" key="4">
    <source>
        <dbReference type="SAM" id="MobiDB-lite"/>
    </source>
</evidence>
<evidence type="ECO:0000256" key="1">
    <source>
        <dbReference type="ARBA" id="ARBA00004496"/>
    </source>
</evidence>
<proteinExistence type="predicted"/>
<dbReference type="GO" id="GO:0036435">
    <property type="term" value="F:K48-linked polyubiquitin modification-dependent protein binding"/>
    <property type="evidence" value="ECO:0007669"/>
    <property type="project" value="TreeGrafter"/>
</dbReference>
<dbReference type="InterPro" id="IPR029071">
    <property type="entry name" value="Ubiquitin-like_domsf"/>
</dbReference>
<dbReference type="InterPro" id="IPR015940">
    <property type="entry name" value="UBA"/>
</dbReference>
<feature type="region of interest" description="Disordered" evidence="4">
    <location>
        <begin position="205"/>
        <end position="244"/>
    </location>
</feature>
<organism evidence="7 8">
    <name type="scientific">Hesseltinella vesiculosa</name>
    <dbReference type="NCBI Taxonomy" id="101127"/>
    <lineage>
        <taxon>Eukaryota</taxon>
        <taxon>Fungi</taxon>
        <taxon>Fungi incertae sedis</taxon>
        <taxon>Mucoromycota</taxon>
        <taxon>Mucoromycotina</taxon>
        <taxon>Mucoromycetes</taxon>
        <taxon>Mucorales</taxon>
        <taxon>Cunninghamellaceae</taxon>
        <taxon>Hesseltinella</taxon>
    </lineage>
</organism>
<dbReference type="SUPFAM" id="SSF46934">
    <property type="entry name" value="UBA-like"/>
    <property type="match status" value="1"/>
</dbReference>
<evidence type="ECO:0008006" key="9">
    <source>
        <dbReference type="Google" id="ProtNLM"/>
    </source>
</evidence>
<dbReference type="GO" id="GO:0032435">
    <property type="term" value="P:negative regulation of proteasomal ubiquitin-dependent protein catabolic process"/>
    <property type="evidence" value="ECO:0007669"/>
    <property type="project" value="TreeGrafter"/>
</dbReference>
<protein>
    <recommendedName>
        <fullName evidence="9">UBX-domain-containing protein</fullName>
    </recommendedName>
</protein>
<accession>A0A1X2GEY5</accession>
<dbReference type="PROSITE" id="PS00028">
    <property type="entry name" value="ZINC_FINGER_C2H2_1"/>
    <property type="match status" value="1"/>
</dbReference>
<evidence type="ECO:0000313" key="7">
    <source>
        <dbReference type="EMBL" id="ORX52309.1"/>
    </source>
</evidence>
<sequence>MGSDIDTLVGMGFSRGKVQKAWKAVKGAGLQPAMDWLLSHPEVSDDPEEEPQGQSLAASANPTSTETTADADEDEIQPGEQTAQSLRCNECQKLFKDPAAAERHAIRTQHQDFSESTEVIKPLTEEEKQQKLVELKARLAEKRAEQAMISAEEEKVAERLRRKAGRDMSEIRAELEAAEMKKMLAAKKQEKEDDRARRAKIKAQIEQDKLERKAKREAAKREQTGAAVPAPTPVSNLPPAAPKGNYTDARLQIRIPNANPLTQTFSADSKLQQVFDFLVNEKGVAGSFTLGTTFPRKTFGPDDQTKTLKELNLVPSCALILQYK</sequence>
<dbReference type="PROSITE" id="PS50033">
    <property type="entry name" value="UBX"/>
    <property type="match status" value="1"/>
</dbReference>
<dbReference type="GO" id="GO:0031397">
    <property type="term" value="P:negative regulation of protein ubiquitination"/>
    <property type="evidence" value="ECO:0007669"/>
    <property type="project" value="TreeGrafter"/>
</dbReference>
<dbReference type="PANTHER" id="PTHR46340:SF1">
    <property type="entry name" value="UBX DOMAIN-CONTAINING PROTEIN 1"/>
    <property type="match status" value="1"/>
</dbReference>
<keyword evidence="2" id="KW-0963">Cytoplasm</keyword>
<dbReference type="EMBL" id="MCGT01000018">
    <property type="protein sequence ID" value="ORX52309.1"/>
    <property type="molecule type" value="Genomic_DNA"/>
</dbReference>
<dbReference type="GO" id="GO:1903094">
    <property type="term" value="P:negative regulation of protein K48-linked deubiquitination"/>
    <property type="evidence" value="ECO:0007669"/>
    <property type="project" value="TreeGrafter"/>
</dbReference>
<reference evidence="7 8" key="1">
    <citation type="submission" date="2016-07" db="EMBL/GenBank/DDBJ databases">
        <title>Pervasive Adenine N6-methylation of Active Genes in Fungi.</title>
        <authorList>
            <consortium name="DOE Joint Genome Institute"/>
            <person name="Mondo S.J."/>
            <person name="Dannebaum R.O."/>
            <person name="Kuo R.C."/>
            <person name="Labutti K."/>
            <person name="Haridas S."/>
            <person name="Kuo A."/>
            <person name="Salamov A."/>
            <person name="Ahrendt S.R."/>
            <person name="Lipzen A."/>
            <person name="Sullivan W."/>
            <person name="Andreopoulos W.B."/>
            <person name="Clum A."/>
            <person name="Lindquist E."/>
            <person name="Daum C."/>
            <person name="Ramamoorthy G.K."/>
            <person name="Gryganskyi A."/>
            <person name="Culley D."/>
            <person name="Magnuson J.K."/>
            <person name="James T.Y."/>
            <person name="O'Malley M.A."/>
            <person name="Stajich J.E."/>
            <person name="Spatafora J.W."/>
            <person name="Visel A."/>
            <person name="Grigoriev I.V."/>
        </authorList>
    </citation>
    <scope>NUCLEOTIDE SEQUENCE [LARGE SCALE GENOMIC DNA]</scope>
    <source>
        <strain evidence="7 8">NRRL 3301</strain>
    </source>
</reference>
<evidence type="ECO:0000256" key="3">
    <source>
        <dbReference type="ARBA" id="ARBA00023054"/>
    </source>
</evidence>
<comment type="subcellular location">
    <subcellularLocation>
        <location evidence="1">Cytoplasm</location>
    </subcellularLocation>
</comment>
<dbReference type="PANTHER" id="PTHR46340">
    <property type="entry name" value="UBX DOMAIN-CONTAINING PROTEIN 1"/>
    <property type="match status" value="1"/>
</dbReference>
<dbReference type="InterPro" id="IPR009060">
    <property type="entry name" value="UBA-like_sf"/>
</dbReference>
<dbReference type="GO" id="GO:0005737">
    <property type="term" value="C:cytoplasm"/>
    <property type="evidence" value="ECO:0007669"/>
    <property type="project" value="UniProtKB-SubCell"/>
</dbReference>
<dbReference type="STRING" id="101127.A0A1X2GEY5"/>
<dbReference type="Pfam" id="PF00789">
    <property type="entry name" value="UBX"/>
    <property type="match status" value="1"/>
</dbReference>
<dbReference type="Gene3D" id="1.10.8.10">
    <property type="entry name" value="DNA helicase RuvA subunit, C-terminal domain"/>
    <property type="match status" value="1"/>
</dbReference>
<dbReference type="OrthoDB" id="10254930at2759"/>
<dbReference type="PROSITE" id="PS50030">
    <property type="entry name" value="UBA"/>
    <property type="match status" value="1"/>
</dbReference>
<feature type="domain" description="UBX" evidence="6">
    <location>
        <begin position="244"/>
        <end position="321"/>
    </location>
</feature>
<dbReference type="SMART" id="SM00166">
    <property type="entry name" value="UBX"/>
    <property type="match status" value="1"/>
</dbReference>
<dbReference type="Gene3D" id="3.10.20.90">
    <property type="entry name" value="Phosphatidylinositol 3-kinase Catalytic Subunit, Chain A, domain 1"/>
    <property type="match status" value="1"/>
</dbReference>
<dbReference type="Pfam" id="PF22562">
    <property type="entry name" value="UBA_7"/>
    <property type="match status" value="1"/>
</dbReference>
<feature type="compositionally biased region" description="Basic and acidic residues" evidence="4">
    <location>
        <begin position="205"/>
        <end position="223"/>
    </location>
</feature>
<comment type="caution">
    <text evidence="7">The sequence shown here is derived from an EMBL/GenBank/DDBJ whole genome shotgun (WGS) entry which is preliminary data.</text>
</comment>
<dbReference type="InterPro" id="IPR001012">
    <property type="entry name" value="UBX_dom"/>
</dbReference>
<evidence type="ECO:0000256" key="2">
    <source>
        <dbReference type="ARBA" id="ARBA00022490"/>
    </source>
</evidence>
<evidence type="ECO:0000259" key="5">
    <source>
        <dbReference type="PROSITE" id="PS50030"/>
    </source>
</evidence>
<evidence type="ECO:0000313" key="8">
    <source>
        <dbReference type="Proteomes" id="UP000242146"/>
    </source>
</evidence>
<evidence type="ECO:0000259" key="6">
    <source>
        <dbReference type="PROSITE" id="PS50033"/>
    </source>
</evidence>
<dbReference type="AlphaFoldDB" id="A0A1X2GEY5"/>
<keyword evidence="8" id="KW-1185">Reference proteome</keyword>
<feature type="domain" description="UBA" evidence="5">
    <location>
        <begin position="1"/>
        <end position="40"/>
    </location>
</feature>
<gene>
    <name evidence="7" type="ORF">DM01DRAFT_1336692</name>
</gene>
<keyword evidence="3" id="KW-0175">Coiled coil</keyword>
<feature type="region of interest" description="Disordered" evidence="4">
    <location>
        <begin position="36"/>
        <end position="84"/>
    </location>
</feature>
<dbReference type="SUPFAM" id="SSF54236">
    <property type="entry name" value="Ubiquitin-like"/>
    <property type="match status" value="1"/>
</dbReference>
<dbReference type="GO" id="GO:0005634">
    <property type="term" value="C:nucleus"/>
    <property type="evidence" value="ECO:0007669"/>
    <property type="project" value="TreeGrafter"/>
</dbReference>
<name>A0A1X2GEY5_9FUNG</name>
<dbReference type="InterPro" id="IPR013087">
    <property type="entry name" value="Znf_C2H2_type"/>
</dbReference>